<evidence type="ECO:0000313" key="2">
    <source>
        <dbReference type="Proteomes" id="UP000269847"/>
    </source>
</evidence>
<organism evidence="1 2">
    <name type="scientific">Bacillus thuringiensis</name>
    <dbReference type="NCBI Taxonomy" id="1428"/>
    <lineage>
        <taxon>Bacteria</taxon>
        <taxon>Bacillati</taxon>
        <taxon>Bacillota</taxon>
        <taxon>Bacilli</taxon>
        <taxon>Bacillales</taxon>
        <taxon>Bacillaceae</taxon>
        <taxon>Bacillus</taxon>
        <taxon>Bacillus cereus group</taxon>
    </lineage>
</organism>
<accession>A0A9W3VF69</accession>
<dbReference type="RefSeq" id="WP_061884412.1">
    <property type="nucleotide sequence ID" value="NZ_CP014282.1"/>
</dbReference>
<sequence>MNMKKSLSVTTLGLAVLGFGFTNNASASEVDTVDKQPILVDFDTIQSTKTSIVPSLTVAAAPKNDSNISVYTPFFGNPYAVAKSKSTTTEDYVYAKARTFNGDGSLVNTKSNSAKKSSFVSATATNTSIYYGDDYAIGNHTYKLSGYNDVNHETKAFSNILHILRCYL</sequence>
<dbReference type="Proteomes" id="UP000269847">
    <property type="component" value="Chromosome"/>
</dbReference>
<dbReference type="AlphaFoldDB" id="A0A9W3VF69"/>
<proteinExistence type="predicted"/>
<reference evidence="1 2" key="1">
    <citation type="submission" date="2018-09" db="EMBL/GenBank/DDBJ databases">
        <title>Complete genome of Bacillus thuringiensis strain QZL38.</title>
        <authorList>
            <person name="Song F."/>
        </authorList>
    </citation>
    <scope>NUCLEOTIDE SEQUENCE [LARGE SCALE GENOMIC DNA]</scope>
    <source>
        <strain evidence="1 2">QZL38</strain>
    </source>
</reference>
<name>A0A9W3VF69_BACTU</name>
<evidence type="ECO:0000313" key="1">
    <source>
        <dbReference type="EMBL" id="AYF83773.1"/>
    </source>
</evidence>
<protein>
    <submittedName>
        <fullName evidence="1">XoxI protein</fullName>
    </submittedName>
</protein>
<dbReference type="EMBL" id="CP032608">
    <property type="protein sequence ID" value="AYF83773.1"/>
    <property type="molecule type" value="Genomic_DNA"/>
</dbReference>
<gene>
    <name evidence="1" type="ORF">D7J84_22510</name>
</gene>